<protein>
    <submittedName>
        <fullName evidence="1">Uncharacterized protein</fullName>
    </submittedName>
</protein>
<dbReference type="Proteomes" id="UP000263627">
    <property type="component" value="Plasmid unnamed3"/>
</dbReference>
<reference evidence="1 2" key="1">
    <citation type="submission" date="2018-09" db="EMBL/GenBank/DDBJ databases">
        <title>Whole genome sequencing of Citrobacter freundii AR_0116.</title>
        <authorList>
            <person name="Conlan S."/>
            <person name="Thomas P.J."/>
            <person name="Mullikin J."/>
            <person name="Frank K.M."/>
            <person name="Segre J.A."/>
        </authorList>
    </citation>
    <scope>NUCLEOTIDE SEQUENCE [LARGE SCALE GENOMIC DNA]</scope>
    <source>
        <strain evidence="1 2">AR_0116</strain>
        <plasmid evidence="1 2">unnamed3</plasmid>
    </source>
</reference>
<geneLocation type="plasmid" evidence="1 2">
    <name>unnamed3</name>
</geneLocation>
<dbReference type="AlphaFoldDB" id="A0AB33H2E3"/>
<accession>A0AB33H2E3</accession>
<evidence type="ECO:0000313" key="1">
    <source>
        <dbReference type="EMBL" id="AXZ45959.1"/>
    </source>
</evidence>
<evidence type="ECO:0000313" key="2">
    <source>
        <dbReference type="Proteomes" id="UP000263627"/>
    </source>
</evidence>
<keyword evidence="1" id="KW-0614">Plasmid</keyword>
<proteinExistence type="predicted"/>
<dbReference type="EMBL" id="CP032181">
    <property type="protein sequence ID" value="AXZ45959.1"/>
    <property type="molecule type" value="Genomic_DNA"/>
</dbReference>
<name>A0AB33H2E3_CITFR</name>
<sequence length="66" mass="7008">MLSIKTSICCVCEAVKTVRAISTAWMKQGFPCFFHFCGSYPASSASFCTLSVMSSGSPKSQPCTGL</sequence>
<organism evidence="1 2">
    <name type="scientific">Citrobacter freundii</name>
    <dbReference type="NCBI Taxonomy" id="546"/>
    <lineage>
        <taxon>Bacteria</taxon>
        <taxon>Pseudomonadati</taxon>
        <taxon>Pseudomonadota</taxon>
        <taxon>Gammaproteobacteria</taxon>
        <taxon>Enterobacterales</taxon>
        <taxon>Enterobacteriaceae</taxon>
        <taxon>Citrobacter</taxon>
        <taxon>Citrobacter freundii complex</taxon>
    </lineage>
</organism>
<gene>
    <name evidence="1" type="ORF">AM363_02810</name>
</gene>